<reference evidence="1" key="1">
    <citation type="submission" date="2014-09" db="EMBL/GenBank/DDBJ databases">
        <authorList>
            <person name="Magalhaes I.L.F."/>
            <person name="Oliveira U."/>
            <person name="Santos F.R."/>
            <person name="Vidigal T.H.D.A."/>
            <person name="Brescovit A.D."/>
            <person name="Santos A.J."/>
        </authorList>
    </citation>
    <scope>NUCLEOTIDE SEQUENCE</scope>
    <source>
        <tissue evidence="1">Shoot tissue taken approximately 20 cm above the soil surface</tissue>
    </source>
</reference>
<proteinExistence type="predicted"/>
<sequence length="41" mass="4770">MSTPLDPTRPQTDAHDTYVGRQMQEFHIQKQRGCEDKPLTI</sequence>
<protein>
    <submittedName>
        <fullName evidence="1">Uncharacterized protein</fullName>
    </submittedName>
</protein>
<name>A0A0A9C9T5_ARUDO</name>
<dbReference type="EMBL" id="GBRH01229613">
    <property type="protein sequence ID" value="JAD68282.1"/>
    <property type="molecule type" value="Transcribed_RNA"/>
</dbReference>
<dbReference type="AlphaFoldDB" id="A0A0A9C9T5"/>
<organism evidence="1">
    <name type="scientific">Arundo donax</name>
    <name type="common">Giant reed</name>
    <name type="synonym">Donax arundinaceus</name>
    <dbReference type="NCBI Taxonomy" id="35708"/>
    <lineage>
        <taxon>Eukaryota</taxon>
        <taxon>Viridiplantae</taxon>
        <taxon>Streptophyta</taxon>
        <taxon>Embryophyta</taxon>
        <taxon>Tracheophyta</taxon>
        <taxon>Spermatophyta</taxon>
        <taxon>Magnoliopsida</taxon>
        <taxon>Liliopsida</taxon>
        <taxon>Poales</taxon>
        <taxon>Poaceae</taxon>
        <taxon>PACMAD clade</taxon>
        <taxon>Arundinoideae</taxon>
        <taxon>Arundineae</taxon>
        <taxon>Arundo</taxon>
    </lineage>
</organism>
<evidence type="ECO:0000313" key="1">
    <source>
        <dbReference type="EMBL" id="JAD68282.1"/>
    </source>
</evidence>
<accession>A0A0A9C9T5</accession>
<reference evidence="1" key="2">
    <citation type="journal article" date="2015" name="Data Brief">
        <title>Shoot transcriptome of the giant reed, Arundo donax.</title>
        <authorList>
            <person name="Barrero R.A."/>
            <person name="Guerrero F.D."/>
            <person name="Moolhuijzen P."/>
            <person name="Goolsby J.A."/>
            <person name="Tidwell J."/>
            <person name="Bellgard S.E."/>
            <person name="Bellgard M.I."/>
        </authorList>
    </citation>
    <scope>NUCLEOTIDE SEQUENCE</scope>
    <source>
        <tissue evidence="1">Shoot tissue taken approximately 20 cm above the soil surface</tissue>
    </source>
</reference>